<evidence type="ECO:0000259" key="1">
    <source>
        <dbReference type="Pfam" id="PF12842"/>
    </source>
</evidence>
<sequence>MGILGLLAEIYAMPNLKLNLKFDIEVSLSTFVGQGQLKEILIPNKDVEVSQQQMVGEVKSGTISTLNEVELLLEGCQRISCWWRFTYIDSGLLQRQSSYSVSQLPTPASNIEQQVIVNPKLLCAWPVPTFSECVVPIAMDRAVKEIVSGIVQRSASIATQTTKELDYAKELDETRIRNEAEAAHLMVASLANMQGTPTLLNLKSAQEFTSGFKYCKRTS</sequence>
<dbReference type="AlphaFoldDB" id="A0A7J0FR59"/>
<reference evidence="2 3" key="1">
    <citation type="submission" date="2019-07" db="EMBL/GenBank/DDBJ databases">
        <title>De Novo Assembly of kiwifruit Actinidia rufa.</title>
        <authorList>
            <person name="Sugita-Konishi S."/>
            <person name="Sato K."/>
            <person name="Mori E."/>
            <person name="Abe Y."/>
            <person name="Kisaki G."/>
            <person name="Hamano K."/>
            <person name="Suezawa K."/>
            <person name="Otani M."/>
            <person name="Fukuda T."/>
            <person name="Manabe T."/>
            <person name="Gomi K."/>
            <person name="Tabuchi M."/>
            <person name="Akimitsu K."/>
            <person name="Kataoka I."/>
        </authorList>
    </citation>
    <scope>NUCLEOTIDE SEQUENCE [LARGE SCALE GENOMIC DNA]</scope>
    <source>
        <strain evidence="3">cv. Fuchu</strain>
    </source>
</reference>
<dbReference type="GO" id="GO:0000288">
    <property type="term" value="P:nuclear-transcribed mRNA catabolic process, deadenylation-dependent decay"/>
    <property type="evidence" value="ECO:0007669"/>
    <property type="project" value="TreeGrafter"/>
</dbReference>
<dbReference type="EMBL" id="BJWL01000014">
    <property type="protein sequence ID" value="GFZ00408.1"/>
    <property type="molecule type" value="Genomic_DNA"/>
</dbReference>
<keyword evidence="3" id="KW-1185">Reference proteome</keyword>
<dbReference type="OrthoDB" id="1933107at2759"/>
<dbReference type="InterPro" id="IPR040398">
    <property type="entry name" value="Not1"/>
</dbReference>
<gene>
    <name evidence="2" type="ORF">Acr_14g0000440</name>
</gene>
<feature type="domain" description="CCR4-NOT transcription complex subunit 1" evidence="1">
    <location>
        <begin position="134"/>
        <end position="192"/>
    </location>
</feature>
<dbReference type="GO" id="GO:0060090">
    <property type="term" value="F:molecular adaptor activity"/>
    <property type="evidence" value="ECO:0007669"/>
    <property type="project" value="TreeGrafter"/>
</dbReference>
<accession>A0A7J0FR59</accession>
<comment type="caution">
    <text evidence="2">The sequence shown here is derived from an EMBL/GenBank/DDBJ whole genome shotgun (WGS) entry which is preliminary data.</text>
</comment>
<dbReference type="GO" id="GO:0000932">
    <property type="term" value="C:P-body"/>
    <property type="evidence" value="ECO:0007669"/>
    <property type="project" value="TreeGrafter"/>
</dbReference>
<dbReference type="PANTHER" id="PTHR13162">
    <property type="entry name" value="CCR4-NOT TRANSCRIPTION COMPLEX"/>
    <property type="match status" value="1"/>
</dbReference>
<protein>
    <submittedName>
        <fullName evidence="2">Transcription regulator</fullName>
    </submittedName>
</protein>
<dbReference type="Gene3D" id="1.25.40.180">
    <property type="match status" value="1"/>
</dbReference>
<evidence type="ECO:0000313" key="3">
    <source>
        <dbReference type="Proteomes" id="UP000585474"/>
    </source>
</evidence>
<dbReference type="GO" id="GO:0017148">
    <property type="term" value="P:negative regulation of translation"/>
    <property type="evidence" value="ECO:0007669"/>
    <property type="project" value="InterPro"/>
</dbReference>
<evidence type="ECO:0000313" key="2">
    <source>
        <dbReference type="EMBL" id="GFZ00408.1"/>
    </source>
</evidence>
<name>A0A7J0FR59_9ERIC</name>
<organism evidence="2 3">
    <name type="scientific">Actinidia rufa</name>
    <dbReference type="NCBI Taxonomy" id="165716"/>
    <lineage>
        <taxon>Eukaryota</taxon>
        <taxon>Viridiplantae</taxon>
        <taxon>Streptophyta</taxon>
        <taxon>Embryophyta</taxon>
        <taxon>Tracheophyta</taxon>
        <taxon>Spermatophyta</taxon>
        <taxon>Magnoliopsida</taxon>
        <taxon>eudicotyledons</taxon>
        <taxon>Gunneridae</taxon>
        <taxon>Pentapetalae</taxon>
        <taxon>asterids</taxon>
        <taxon>Ericales</taxon>
        <taxon>Actinidiaceae</taxon>
        <taxon>Actinidia</taxon>
    </lineage>
</organism>
<proteinExistence type="predicted"/>
<dbReference type="Pfam" id="PF12842">
    <property type="entry name" value="DUF3819"/>
    <property type="match status" value="1"/>
</dbReference>
<dbReference type="Proteomes" id="UP000585474">
    <property type="component" value="Unassembled WGS sequence"/>
</dbReference>
<dbReference type="PANTHER" id="PTHR13162:SF8">
    <property type="entry name" value="CCR4-NOT TRANSCRIPTION COMPLEX SUBUNIT 1"/>
    <property type="match status" value="1"/>
</dbReference>
<dbReference type="InterPro" id="IPR024557">
    <property type="entry name" value="CNOT1_dom_4"/>
</dbReference>
<dbReference type="GO" id="GO:0030015">
    <property type="term" value="C:CCR4-NOT core complex"/>
    <property type="evidence" value="ECO:0007669"/>
    <property type="project" value="InterPro"/>
</dbReference>